<accession>A0ABN1U4I2</accession>
<dbReference type="RefSeq" id="WP_344627270.1">
    <property type="nucleotide sequence ID" value="NZ_BAAALD010000095.1"/>
</dbReference>
<proteinExistence type="predicted"/>
<dbReference type="Proteomes" id="UP001499987">
    <property type="component" value="Unassembled WGS sequence"/>
</dbReference>
<sequence length="89" mass="9818">MSVVLVRVGHRDDRHEFVVERDGHAVTCGFRTEQSSLIDPDGVPLSVVVWERDLVAEFKETPDALRPLNKAASAVVTGQVLQLPLTLLD</sequence>
<gene>
    <name evidence="1" type="ORF">GCM10009663_64800</name>
</gene>
<dbReference type="EMBL" id="BAAALD010000095">
    <property type="protein sequence ID" value="GAA1115334.1"/>
    <property type="molecule type" value="Genomic_DNA"/>
</dbReference>
<evidence type="ECO:0000313" key="1">
    <source>
        <dbReference type="EMBL" id="GAA1115334.1"/>
    </source>
</evidence>
<reference evidence="1 2" key="1">
    <citation type="journal article" date="2019" name="Int. J. Syst. Evol. Microbiol.">
        <title>The Global Catalogue of Microorganisms (GCM) 10K type strain sequencing project: providing services to taxonomists for standard genome sequencing and annotation.</title>
        <authorList>
            <consortium name="The Broad Institute Genomics Platform"/>
            <consortium name="The Broad Institute Genome Sequencing Center for Infectious Disease"/>
            <person name="Wu L."/>
            <person name="Ma J."/>
        </authorList>
    </citation>
    <scope>NUCLEOTIDE SEQUENCE [LARGE SCALE GENOMIC DNA]</scope>
    <source>
        <strain evidence="1 2">JCM 13002</strain>
    </source>
</reference>
<organism evidence="1 2">
    <name type="scientific">Kitasatospora arboriphila</name>
    <dbReference type="NCBI Taxonomy" id="258052"/>
    <lineage>
        <taxon>Bacteria</taxon>
        <taxon>Bacillati</taxon>
        <taxon>Actinomycetota</taxon>
        <taxon>Actinomycetes</taxon>
        <taxon>Kitasatosporales</taxon>
        <taxon>Streptomycetaceae</taxon>
        <taxon>Kitasatospora</taxon>
    </lineage>
</organism>
<keyword evidence="2" id="KW-1185">Reference proteome</keyword>
<comment type="caution">
    <text evidence="1">The sequence shown here is derived from an EMBL/GenBank/DDBJ whole genome shotgun (WGS) entry which is preliminary data.</text>
</comment>
<name>A0ABN1U4I2_9ACTN</name>
<protein>
    <submittedName>
        <fullName evidence="1">Uncharacterized protein</fullName>
    </submittedName>
</protein>
<evidence type="ECO:0000313" key="2">
    <source>
        <dbReference type="Proteomes" id="UP001499987"/>
    </source>
</evidence>